<sequence>MSGAVTVLAVDDQEVFRRTARRLLDATPDFELVGEAASGPEALRLAAELLPDLVLLDIRMPGMDGIETARRLMRMELQSTVVLISIGEVPELLTEPLQAIGVVAHLRKQDLSAQTLRRTWESHHAS</sequence>
<proteinExistence type="predicted"/>
<dbReference type="Pfam" id="PF00072">
    <property type="entry name" value="Response_reg"/>
    <property type="match status" value="1"/>
</dbReference>
<feature type="modified residue" description="4-aspartylphosphate" evidence="1">
    <location>
        <position position="57"/>
    </location>
</feature>
<reference evidence="3 4" key="2">
    <citation type="submission" date="2023-10" db="EMBL/GenBank/DDBJ databases">
        <authorList>
            <person name="Han X.F."/>
        </authorList>
    </citation>
    <scope>NUCLEOTIDE SEQUENCE [LARGE SCALE GENOMIC DNA]</scope>
    <source>
        <strain evidence="3 4">KCTC 39840</strain>
    </source>
</reference>
<dbReference type="PANTHER" id="PTHR43228">
    <property type="entry name" value="TWO-COMPONENT RESPONSE REGULATOR"/>
    <property type="match status" value="1"/>
</dbReference>
<dbReference type="Gene3D" id="3.40.50.2300">
    <property type="match status" value="1"/>
</dbReference>
<dbReference type="PROSITE" id="PS50110">
    <property type="entry name" value="RESPONSE_REGULATORY"/>
    <property type="match status" value="1"/>
</dbReference>
<organism evidence="3 4">
    <name type="scientific">Conexibacter stalactiti</name>
    <dbReference type="NCBI Taxonomy" id="1940611"/>
    <lineage>
        <taxon>Bacteria</taxon>
        <taxon>Bacillati</taxon>
        <taxon>Actinomycetota</taxon>
        <taxon>Thermoleophilia</taxon>
        <taxon>Solirubrobacterales</taxon>
        <taxon>Conexibacteraceae</taxon>
        <taxon>Conexibacter</taxon>
    </lineage>
</organism>
<dbReference type="RefSeq" id="WP_318597787.1">
    <property type="nucleotide sequence ID" value="NZ_JAWSTH010000033.1"/>
</dbReference>
<name>A0ABU4HQ93_9ACTN</name>
<dbReference type="EMBL" id="JAWSTH010000033">
    <property type="protein sequence ID" value="MDW5595451.1"/>
    <property type="molecule type" value="Genomic_DNA"/>
</dbReference>
<dbReference type="SMART" id="SM00448">
    <property type="entry name" value="REC"/>
    <property type="match status" value="1"/>
</dbReference>
<evidence type="ECO:0000256" key="1">
    <source>
        <dbReference type="PROSITE-ProRule" id="PRU00169"/>
    </source>
</evidence>
<dbReference type="InterPro" id="IPR058245">
    <property type="entry name" value="NreC/VraR/RcsB-like_REC"/>
</dbReference>
<dbReference type="Proteomes" id="UP001284601">
    <property type="component" value="Unassembled WGS sequence"/>
</dbReference>
<evidence type="ECO:0000313" key="3">
    <source>
        <dbReference type="EMBL" id="MDW5595451.1"/>
    </source>
</evidence>
<evidence type="ECO:0000259" key="2">
    <source>
        <dbReference type="PROSITE" id="PS50110"/>
    </source>
</evidence>
<keyword evidence="1" id="KW-0597">Phosphoprotein</keyword>
<accession>A0ABU4HQ93</accession>
<dbReference type="InterPro" id="IPR052048">
    <property type="entry name" value="ST_Response_Regulator"/>
</dbReference>
<feature type="domain" description="Response regulatory" evidence="2">
    <location>
        <begin position="6"/>
        <end position="123"/>
    </location>
</feature>
<comment type="caution">
    <text evidence="3">The sequence shown here is derived from an EMBL/GenBank/DDBJ whole genome shotgun (WGS) entry which is preliminary data.</text>
</comment>
<dbReference type="PANTHER" id="PTHR43228:SF1">
    <property type="entry name" value="TWO-COMPONENT RESPONSE REGULATOR ARR22"/>
    <property type="match status" value="1"/>
</dbReference>
<dbReference type="CDD" id="cd17535">
    <property type="entry name" value="REC_NarL-like"/>
    <property type="match status" value="1"/>
</dbReference>
<dbReference type="InterPro" id="IPR011006">
    <property type="entry name" value="CheY-like_superfamily"/>
</dbReference>
<gene>
    <name evidence="3" type="ORF">R7226_13965</name>
</gene>
<keyword evidence="4" id="KW-1185">Reference proteome</keyword>
<evidence type="ECO:0000313" key="4">
    <source>
        <dbReference type="Proteomes" id="UP001284601"/>
    </source>
</evidence>
<protein>
    <submittedName>
        <fullName evidence="3">Response regulator transcription factor</fullName>
    </submittedName>
</protein>
<reference evidence="4" key="1">
    <citation type="submission" date="2023-07" db="EMBL/GenBank/DDBJ databases">
        <title>Conexibacter stalactiti sp. nov., isolated from stalactites in a lava cave and emended description of the genus Conexibacter.</title>
        <authorList>
            <person name="Lee S.D."/>
        </authorList>
    </citation>
    <scope>NUCLEOTIDE SEQUENCE [LARGE SCALE GENOMIC DNA]</scope>
    <source>
        <strain evidence="4">KCTC 39840</strain>
    </source>
</reference>
<dbReference type="InterPro" id="IPR001789">
    <property type="entry name" value="Sig_transdc_resp-reg_receiver"/>
</dbReference>
<dbReference type="SUPFAM" id="SSF52172">
    <property type="entry name" value="CheY-like"/>
    <property type="match status" value="1"/>
</dbReference>